<feature type="transmembrane region" description="Helical" evidence="1">
    <location>
        <begin position="85"/>
        <end position="107"/>
    </location>
</feature>
<protein>
    <submittedName>
        <fullName evidence="2">Uncharacterized protein</fullName>
    </submittedName>
</protein>
<evidence type="ECO:0000256" key="1">
    <source>
        <dbReference type="SAM" id="Phobius"/>
    </source>
</evidence>
<accession>A0A9K3GJ69</accession>
<keyword evidence="1" id="KW-0472">Membrane</keyword>
<gene>
    <name evidence="2" type="ORF">KIPB_005781</name>
</gene>
<evidence type="ECO:0000313" key="3">
    <source>
        <dbReference type="Proteomes" id="UP000265618"/>
    </source>
</evidence>
<proteinExistence type="predicted"/>
<keyword evidence="1" id="KW-1133">Transmembrane helix</keyword>
<dbReference type="AlphaFoldDB" id="A0A9K3GJ69"/>
<name>A0A9K3GJ69_9EUKA</name>
<dbReference type="EMBL" id="BDIP01001394">
    <property type="protein sequence ID" value="GIQ84315.1"/>
    <property type="molecule type" value="Genomic_DNA"/>
</dbReference>
<organism evidence="2 3">
    <name type="scientific">Kipferlia bialata</name>
    <dbReference type="NCBI Taxonomy" id="797122"/>
    <lineage>
        <taxon>Eukaryota</taxon>
        <taxon>Metamonada</taxon>
        <taxon>Carpediemonas-like organisms</taxon>
        <taxon>Kipferlia</taxon>
    </lineage>
</organism>
<comment type="caution">
    <text evidence="2">The sequence shown here is derived from an EMBL/GenBank/DDBJ whole genome shotgun (WGS) entry which is preliminary data.</text>
</comment>
<reference evidence="2 3" key="1">
    <citation type="journal article" date="2018" name="PLoS ONE">
        <title>The draft genome of Kipferlia bialata reveals reductive genome evolution in fornicate parasites.</title>
        <authorList>
            <person name="Tanifuji G."/>
            <person name="Takabayashi S."/>
            <person name="Kume K."/>
            <person name="Takagi M."/>
            <person name="Nakayama T."/>
            <person name="Kamikawa R."/>
            <person name="Inagaki Y."/>
            <person name="Hashimoto T."/>
        </authorList>
    </citation>
    <scope>NUCLEOTIDE SEQUENCE [LARGE SCALE GENOMIC DNA]</scope>
    <source>
        <strain evidence="2">NY0173</strain>
    </source>
</reference>
<sequence>MWYTLTELVEGSAVQLLSMMESLQDCTWVDVTEDHLTPVGACPILLDTTSDYPRTGDAPVLYKLGQKGDLKAGLDAEKPLRTLEIVVMIVIGAGIVLCIAILVYLMFFKVGTKQTRHVSAAGFGSKSEDTPVVQSSVPTMQYLNRRK</sequence>
<keyword evidence="3" id="KW-1185">Reference proteome</keyword>
<evidence type="ECO:0000313" key="2">
    <source>
        <dbReference type="EMBL" id="GIQ84315.1"/>
    </source>
</evidence>
<keyword evidence="1" id="KW-0812">Transmembrane</keyword>
<dbReference type="Proteomes" id="UP000265618">
    <property type="component" value="Unassembled WGS sequence"/>
</dbReference>